<feature type="transmembrane region" description="Helical" evidence="2">
    <location>
        <begin position="996"/>
        <end position="1020"/>
    </location>
</feature>
<dbReference type="Pfam" id="PF01841">
    <property type="entry name" value="Transglut_core"/>
    <property type="match status" value="1"/>
</dbReference>
<sequence length="1061" mass="117246">MFIFPKNRHIKTPISYRFNIGLILIAFLNMMAYPAYGEVERIYDEYKLNQKRIVEVADGESLADIVTEMKKLLTTLNPNKTPEVAAAYEILEMTDPVLKQGESKQRDRLQTLFDALPDKYQAELDGLKAEKAKLEAKNNPELDSVITGIDAQIVQMQANYKQLITLVDAYEDRSFSAKASAFSQSDLLTFINQFDSAPQQQTKNGPTTFKQTFDSISESKPRRKVTQFLSDRATSVAQLKTAETLEKISSNSLLFVEKSLSRPPNFQSPLKDSRLYRGESDEVQLTDRIKEKAAELDYDPVKIYYWVRNNIEFVPTWGAYQTAEHTLGSRQGNAFDTASLLIAMLRASNIPARYVHGTIEVAPEKFQNWVGDFDDIESAATYAGTLGSRVVTLRNRNTNMITAVELEHVWVEAAIDFHPSRGMINKVADTWLPMDASFKQYEYLEGIDVEAVGELNAEQLFNDFQNSGTVNEDEGWVQGLDGGIIEQAQKDAQAKVEAHIERMTDPTVGDVIGGNKVIIKEYPVLGANLENHIVVRGTDYIEVPTNYQAQIGLAMQKVLSSGLIPIPQPDITPNLKYYPLSQFNSEKLILRFTPATEADQAALDALIPEDADSIDDLPSAIGNGINVTPELVLNGEVIMAGQTLAISEEVELGIKARLPNTRNSYPTLSYDVIAGSYLNIPVVGYSVNPYRLLDTRDKVENTQSILESESETQLASLTRDDILGDLVYTGGLGYFAQLHSMNRMLSNQSTDIGRDLVGYGSYGYEPKLRQAGLLAQPTGILPGSMATNVRVHQASWRKSKDEPFTNIDFAMGMNSSLLESAISEQLFCNEEVNPDNNECYGISTVSGLQRAAAQGQKIYQIDKNNREQLANVRMSDENMADDINRAISSGGYAIVPEKAVDGVGRSAIYVYMTYNGQTGNQSWKISGGLNGGDFHLQNALSAILGIAAVMKDSFGTPDVIFEYLNDTKLFDLLGKLFAAFGIIMDFAELAAECGKLLAAAISGLLAAIGYYITTMATLVFASFSTLFLGLALTIIVTGILIPIMLNEMKKFAKNLVCRENE</sequence>
<reference evidence="4 5" key="1">
    <citation type="submission" date="2019-10" db="EMBL/GenBank/DDBJ databases">
        <title>Cardiobacteriales fam. a chemoheterotrophic member of the order Cardiobacteriales, and proposal of Cardiobacteriales fam. nov.</title>
        <authorList>
            <person name="Wang C."/>
        </authorList>
    </citation>
    <scope>NUCLEOTIDE SEQUENCE [LARGE SCALE GENOMIC DNA]</scope>
    <source>
        <strain evidence="4 5">ML27</strain>
    </source>
</reference>
<gene>
    <name evidence="4" type="ORF">GCU85_05380</name>
</gene>
<feature type="coiled-coil region" evidence="1">
    <location>
        <begin position="117"/>
        <end position="173"/>
    </location>
</feature>
<evidence type="ECO:0000313" key="4">
    <source>
        <dbReference type="EMBL" id="MPV86160.1"/>
    </source>
</evidence>
<name>A0A6N7EX91_9GAMM</name>
<feature type="transmembrane region" description="Helical" evidence="2">
    <location>
        <begin position="1026"/>
        <end position="1045"/>
    </location>
</feature>
<comment type="caution">
    <text evidence="4">The sequence shown here is derived from an EMBL/GenBank/DDBJ whole genome shotgun (WGS) entry which is preliminary data.</text>
</comment>
<dbReference type="InterPro" id="IPR038765">
    <property type="entry name" value="Papain-like_cys_pep_sf"/>
</dbReference>
<keyword evidence="2" id="KW-0472">Membrane</keyword>
<keyword evidence="5" id="KW-1185">Reference proteome</keyword>
<keyword evidence="2" id="KW-0812">Transmembrane</keyword>
<feature type="transmembrane region" description="Helical" evidence="2">
    <location>
        <begin position="972"/>
        <end position="989"/>
    </location>
</feature>
<feature type="domain" description="Transglutaminase-like" evidence="3">
    <location>
        <begin position="285"/>
        <end position="436"/>
    </location>
</feature>
<protein>
    <recommendedName>
        <fullName evidence="3">Transglutaminase-like domain-containing protein</fullName>
    </recommendedName>
</protein>
<dbReference type="InParanoid" id="A0A6N7EX91"/>
<dbReference type="EMBL" id="WHNW01000004">
    <property type="protein sequence ID" value="MPV86160.1"/>
    <property type="molecule type" value="Genomic_DNA"/>
</dbReference>
<evidence type="ECO:0000256" key="1">
    <source>
        <dbReference type="SAM" id="Coils"/>
    </source>
</evidence>
<dbReference type="PANTHER" id="PTHR33490">
    <property type="entry name" value="BLR5614 PROTEIN-RELATED"/>
    <property type="match status" value="1"/>
</dbReference>
<dbReference type="SUPFAM" id="SSF54001">
    <property type="entry name" value="Cysteine proteinases"/>
    <property type="match status" value="1"/>
</dbReference>
<dbReference type="Proteomes" id="UP000471298">
    <property type="component" value="Unassembled WGS sequence"/>
</dbReference>
<dbReference type="AlphaFoldDB" id="A0A6N7EX91"/>
<dbReference type="InterPro" id="IPR002931">
    <property type="entry name" value="Transglutaminase-like"/>
</dbReference>
<proteinExistence type="predicted"/>
<keyword evidence="1" id="KW-0175">Coiled coil</keyword>
<accession>A0A6N7EX91</accession>
<organism evidence="4 5">
    <name type="scientific">Ostreibacterium oceani</name>
    <dbReference type="NCBI Taxonomy" id="2654998"/>
    <lineage>
        <taxon>Bacteria</taxon>
        <taxon>Pseudomonadati</taxon>
        <taxon>Pseudomonadota</taxon>
        <taxon>Gammaproteobacteria</taxon>
        <taxon>Cardiobacteriales</taxon>
        <taxon>Ostreibacteriaceae</taxon>
        <taxon>Ostreibacterium</taxon>
    </lineage>
</organism>
<keyword evidence="2" id="KW-1133">Transmembrane helix</keyword>
<evidence type="ECO:0000259" key="3">
    <source>
        <dbReference type="Pfam" id="PF01841"/>
    </source>
</evidence>
<evidence type="ECO:0000313" key="5">
    <source>
        <dbReference type="Proteomes" id="UP000471298"/>
    </source>
</evidence>
<evidence type="ECO:0000256" key="2">
    <source>
        <dbReference type="SAM" id="Phobius"/>
    </source>
</evidence>
<dbReference type="Gene3D" id="3.10.620.30">
    <property type="match status" value="1"/>
</dbReference>